<keyword evidence="1" id="KW-1133">Transmembrane helix</keyword>
<dbReference type="Proteomes" id="UP000005408">
    <property type="component" value="Unassembled WGS sequence"/>
</dbReference>
<organism evidence="2 3">
    <name type="scientific">Magallana gigas</name>
    <name type="common">Pacific oyster</name>
    <name type="synonym">Crassostrea gigas</name>
    <dbReference type="NCBI Taxonomy" id="29159"/>
    <lineage>
        <taxon>Eukaryota</taxon>
        <taxon>Metazoa</taxon>
        <taxon>Spiralia</taxon>
        <taxon>Lophotrochozoa</taxon>
        <taxon>Mollusca</taxon>
        <taxon>Bivalvia</taxon>
        <taxon>Autobranchia</taxon>
        <taxon>Pteriomorphia</taxon>
        <taxon>Ostreida</taxon>
        <taxon>Ostreoidea</taxon>
        <taxon>Ostreidae</taxon>
        <taxon>Magallana</taxon>
    </lineage>
</organism>
<keyword evidence="1" id="KW-0472">Membrane</keyword>
<reference evidence="2" key="1">
    <citation type="submission" date="2022-08" db="UniProtKB">
        <authorList>
            <consortium name="EnsemblMetazoa"/>
        </authorList>
    </citation>
    <scope>IDENTIFICATION</scope>
    <source>
        <strain evidence="2">05x7-T-G4-1.051#20</strain>
    </source>
</reference>
<feature type="transmembrane region" description="Helical" evidence="1">
    <location>
        <begin position="119"/>
        <end position="142"/>
    </location>
</feature>
<dbReference type="AlphaFoldDB" id="A0A8W8JFT4"/>
<evidence type="ECO:0000256" key="1">
    <source>
        <dbReference type="SAM" id="Phobius"/>
    </source>
</evidence>
<dbReference type="EnsemblMetazoa" id="G18362.1">
    <property type="protein sequence ID" value="G18362.1:cds"/>
    <property type="gene ID" value="G18362"/>
</dbReference>
<proteinExistence type="predicted"/>
<keyword evidence="3" id="KW-1185">Reference proteome</keyword>
<protein>
    <submittedName>
        <fullName evidence="2">Uncharacterized protein</fullName>
    </submittedName>
</protein>
<evidence type="ECO:0000313" key="2">
    <source>
        <dbReference type="EnsemblMetazoa" id="G18362.1:cds"/>
    </source>
</evidence>
<evidence type="ECO:0000313" key="3">
    <source>
        <dbReference type="Proteomes" id="UP000005408"/>
    </source>
</evidence>
<accession>A0A8W8JFT4</accession>
<keyword evidence="1" id="KW-0812">Transmembrane</keyword>
<name>A0A8W8JFT4_MAGGI</name>
<sequence>MKGSFCEIVIGMFFVTTNGQCPFNVGNKPLLSSCEGMMKHGPTVLVDFYKISRPCTCTVTPSFDDGIDGNLKVICGSPSETTVTTIVSSTPIITSPIESTSVVVKNKKTDVTKSSKTDIIVGSAAGGAIILVGLVILIIVLMKMKRSRSAENKERSSEVDRVHKIEIFDSNPELPNNLLYLSLQPLDELEINSNYDVLLINKPIDHGASSMPVYDVPKRSRDDTPEVGAGDVYVNV</sequence>